<dbReference type="PROSITE" id="PS00648">
    <property type="entry name" value="RIBONUCLEASE_P"/>
    <property type="match status" value="1"/>
</dbReference>
<dbReference type="GO" id="GO:0030677">
    <property type="term" value="C:ribonuclease P complex"/>
    <property type="evidence" value="ECO:0007669"/>
    <property type="project" value="TreeGrafter"/>
</dbReference>
<dbReference type="GO" id="GO:0042781">
    <property type="term" value="F:3'-tRNA processing endoribonuclease activity"/>
    <property type="evidence" value="ECO:0007669"/>
    <property type="project" value="TreeGrafter"/>
</dbReference>
<dbReference type="GO" id="GO:0001682">
    <property type="term" value="P:tRNA 5'-leader removal"/>
    <property type="evidence" value="ECO:0007669"/>
    <property type="project" value="UniProtKB-UniRule"/>
</dbReference>
<keyword evidence="3 7" id="KW-0540">Nuclease</keyword>
<comment type="function">
    <text evidence="1 7">RNaseP catalyzes the removal of the 5'-leader sequence from pre-tRNA to produce the mature 5'-terminus. It can also cleave other RNA substrates such as 4.5S RNA. The protein component plays an auxiliary but essential role in vivo by binding to the 5'-leader sequence and broadening the substrate specificity of the ribozyme.</text>
</comment>
<evidence type="ECO:0000256" key="2">
    <source>
        <dbReference type="ARBA" id="ARBA00022694"/>
    </source>
</evidence>
<protein>
    <recommendedName>
        <fullName evidence="7 8">Ribonuclease P protein component</fullName>
        <shortName evidence="7">RNase P protein</shortName>
        <shortName evidence="7">RNaseP protein</shortName>
        <ecNumber evidence="7 8">3.1.26.5</ecNumber>
    </recommendedName>
    <alternativeName>
        <fullName evidence="7">Protein C5</fullName>
    </alternativeName>
</protein>
<keyword evidence="2 7" id="KW-0819">tRNA processing</keyword>
<dbReference type="EC" id="3.1.26.5" evidence="7 8"/>
<evidence type="ECO:0000256" key="7">
    <source>
        <dbReference type="HAMAP-Rule" id="MF_00227"/>
    </source>
</evidence>
<dbReference type="InterPro" id="IPR020568">
    <property type="entry name" value="Ribosomal_Su5_D2-typ_SF"/>
</dbReference>
<name>A0A7C2WCE0_9BACT</name>
<keyword evidence="4 7" id="KW-0255">Endonuclease</keyword>
<evidence type="ECO:0000256" key="3">
    <source>
        <dbReference type="ARBA" id="ARBA00022722"/>
    </source>
</evidence>
<gene>
    <name evidence="7 9" type="primary">rnpA</name>
    <name evidence="9" type="ORF">ENP13_10495</name>
</gene>
<dbReference type="GO" id="GO:0004526">
    <property type="term" value="F:ribonuclease P activity"/>
    <property type="evidence" value="ECO:0007669"/>
    <property type="project" value="UniProtKB-UniRule"/>
</dbReference>
<dbReference type="HAMAP" id="MF_00227">
    <property type="entry name" value="RNase_P"/>
    <property type="match status" value="1"/>
</dbReference>
<dbReference type="InterPro" id="IPR020539">
    <property type="entry name" value="RNase_P_CS"/>
</dbReference>
<proteinExistence type="inferred from homology"/>
<reference evidence="9" key="1">
    <citation type="journal article" date="2020" name="mSystems">
        <title>Genome- and Community-Level Interaction Insights into Carbon Utilization and Element Cycling Functions of Hydrothermarchaeota in Hydrothermal Sediment.</title>
        <authorList>
            <person name="Zhou Z."/>
            <person name="Liu Y."/>
            <person name="Xu W."/>
            <person name="Pan J."/>
            <person name="Luo Z.H."/>
            <person name="Li M."/>
        </authorList>
    </citation>
    <scope>NUCLEOTIDE SEQUENCE [LARGE SCALE GENOMIC DNA]</scope>
    <source>
        <strain evidence="9">SpSt-192</strain>
    </source>
</reference>
<evidence type="ECO:0000256" key="6">
    <source>
        <dbReference type="ARBA" id="ARBA00022884"/>
    </source>
</evidence>
<dbReference type="GO" id="GO:0000049">
    <property type="term" value="F:tRNA binding"/>
    <property type="evidence" value="ECO:0007669"/>
    <property type="project" value="UniProtKB-UniRule"/>
</dbReference>
<evidence type="ECO:0000256" key="4">
    <source>
        <dbReference type="ARBA" id="ARBA00022759"/>
    </source>
</evidence>
<dbReference type="InterPro" id="IPR000100">
    <property type="entry name" value="RNase_P"/>
</dbReference>
<dbReference type="PANTHER" id="PTHR33992:SF1">
    <property type="entry name" value="RIBONUCLEASE P PROTEIN COMPONENT"/>
    <property type="match status" value="1"/>
</dbReference>
<evidence type="ECO:0000313" key="9">
    <source>
        <dbReference type="EMBL" id="HEX71651.1"/>
    </source>
</evidence>
<dbReference type="PANTHER" id="PTHR33992">
    <property type="entry name" value="RIBONUCLEASE P PROTEIN COMPONENT"/>
    <property type="match status" value="1"/>
</dbReference>
<dbReference type="SUPFAM" id="SSF54211">
    <property type="entry name" value="Ribosomal protein S5 domain 2-like"/>
    <property type="match status" value="1"/>
</dbReference>
<keyword evidence="6 7" id="KW-0694">RNA-binding</keyword>
<comment type="catalytic activity">
    <reaction evidence="7">
        <text>Endonucleolytic cleavage of RNA, removing 5'-extranucleotides from tRNA precursor.</text>
        <dbReference type="EC" id="3.1.26.5"/>
    </reaction>
</comment>
<comment type="subunit">
    <text evidence="7">Consists of a catalytic RNA component (M1 or rnpB) and a protein subunit.</text>
</comment>
<comment type="caution">
    <text evidence="9">The sequence shown here is derived from an EMBL/GenBank/DDBJ whole genome shotgun (WGS) entry which is preliminary data.</text>
</comment>
<dbReference type="AlphaFoldDB" id="A0A7C2WCE0"/>
<keyword evidence="5 7" id="KW-0378">Hydrolase</keyword>
<dbReference type="NCBIfam" id="TIGR00188">
    <property type="entry name" value="rnpA"/>
    <property type="match status" value="1"/>
</dbReference>
<organism evidence="9">
    <name type="scientific">Thermorudis sp</name>
    <dbReference type="NCBI Taxonomy" id="1969470"/>
    <lineage>
        <taxon>Bacteria</taxon>
        <taxon>Pseudomonadati</taxon>
        <taxon>Thermomicrobiota</taxon>
        <taxon>Thermomicrobia</taxon>
        <taxon>Thermomicrobia incertae sedis</taxon>
        <taxon>Thermorudis</taxon>
    </lineage>
</organism>
<evidence type="ECO:0000256" key="5">
    <source>
        <dbReference type="ARBA" id="ARBA00022801"/>
    </source>
</evidence>
<dbReference type="EMBL" id="DSID01000799">
    <property type="protein sequence ID" value="HEX71651.1"/>
    <property type="molecule type" value="Genomic_DNA"/>
</dbReference>
<accession>A0A7C2WCE0</accession>
<evidence type="ECO:0000256" key="1">
    <source>
        <dbReference type="ARBA" id="ARBA00002663"/>
    </source>
</evidence>
<sequence length="132" mass="15164">MIARELRLRRSTDFEIVRKRGRSVSGALVVLAYRPNSLEHNRYGFAVGRRVGKAVRRNRVKRWLREAVRRLHPQLRQGYDLVLIARGRLAEPSVTYHHVAGCVQELVRRAGLLETTEPAEEKPPVSRPGGHR</sequence>
<dbReference type="Gene3D" id="3.30.230.10">
    <property type="match status" value="1"/>
</dbReference>
<evidence type="ECO:0000256" key="8">
    <source>
        <dbReference type="NCBIfam" id="TIGR00188"/>
    </source>
</evidence>
<dbReference type="InterPro" id="IPR014721">
    <property type="entry name" value="Ribsml_uS5_D2-typ_fold_subgr"/>
</dbReference>
<dbReference type="Pfam" id="PF00825">
    <property type="entry name" value="Ribonuclease_P"/>
    <property type="match status" value="1"/>
</dbReference>
<comment type="similarity">
    <text evidence="7">Belongs to the RnpA family.</text>
</comment>